<dbReference type="InterPro" id="IPR041577">
    <property type="entry name" value="RT_RNaseH_2"/>
</dbReference>
<reference evidence="2" key="1">
    <citation type="submission" date="2021-02" db="EMBL/GenBank/DDBJ databases">
        <authorList>
            <person name="Nowell W R."/>
        </authorList>
    </citation>
    <scope>NUCLEOTIDE SEQUENCE</scope>
</reference>
<comment type="caution">
    <text evidence="2">The sequence shown here is derived from an EMBL/GenBank/DDBJ whole genome shotgun (WGS) entry which is preliminary data.</text>
</comment>
<dbReference type="AlphaFoldDB" id="A0A820H3U0"/>
<accession>A0A820H3U0</accession>
<dbReference type="Pfam" id="PF00078">
    <property type="entry name" value="RVT_1"/>
    <property type="match status" value="1"/>
</dbReference>
<dbReference type="PROSITE" id="PS50878">
    <property type="entry name" value="RT_POL"/>
    <property type="match status" value="1"/>
</dbReference>
<dbReference type="Proteomes" id="UP000663823">
    <property type="component" value="Unassembled WGS sequence"/>
</dbReference>
<dbReference type="InterPro" id="IPR000477">
    <property type="entry name" value="RT_dom"/>
</dbReference>
<organism evidence="2 3">
    <name type="scientific">Rotaria sordida</name>
    <dbReference type="NCBI Taxonomy" id="392033"/>
    <lineage>
        <taxon>Eukaryota</taxon>
        <taxon>Metazoa</taxon>
        <taxon>Spiralia</taxon>
        <taxon>Gnathifera</taxon>
        <taxon>Rotifera</taxon>
        <taxon>Eurotatoria</taxon>
        <taxon>Bdelloidea</taxon>
        <taxon>Philodinida</taxon>
        <taxon>Philodinidae</taxon>
        <taxon>Rotaria</taxon>
    </lineage>
</organism>
<evidence type="ECO:0000313" key="2">
    <source>
        <dbReference type="EMBL" id="CAF4286876.1"/>
    </source>
</evidence>
<dbReference type="PANTHER" id="PTHR33064">
    <property type="entry name" value="POL PROTEIN"/>
    <property type="match status" value="1"/>
</dbReference>
<dbReference type="PANTHER" id="PTHR33064:SF37">
    <property type="entry name" value="RIBONUCLEASE H"/>
    <property type="match status" value="1"/>
</dbReference>
<evidence type="ECO:0000259" key="1">
    <source>
        <dbReference type="PROSITE" id="PS50878"/>
    </source>
</evidence>
<name>A0A820H3U0_9BILA</name>
<dbReference type="InterPro" id="IPR051320">
    <property type="entry name" value="Viral_Replic_Matur_Polypro"/>
</dbReference>
<dbReference type="FunFam" id="3.30.70.270:FF:000020">
    <property type="entry name" value="Transposon Tf2-6 polyprotein-like Protein"/>
    <property type="match status" value="1"/>
</dbReference>
<dbReference type="InterPro" id="IPR043502">
    <property type="entry name" value="DNA/RNA_pol_sf"/>
</dbReference>
<sequence>DIVVAGLKWQCCLVYIDDVIIYSPTFEQHIQDLKRVLEALRSANLTLKTFKCHFCRRETKYLGYIITSDGVQPDSDLVKSVVNFSRPRTIRDVQLFLGFTGYYHRFIQNYVRIAEPLIRQLRFTVTSNHHLRWSNECTEAFNTLKKKLTTASIMNTPNFEQPFILEVDAFEYGLSTILTQEYDDKKYVIAYASRTLS</sequence>
<evidence type="ECO:0000313" key="3">
    <source>
        <dbReference type="Proteomes" id="UP000663823"/>
    </source>
</evidence>
<feature type="non-terminal residue" evidence="2">
    <location>
        <position position="197"/>
    </location>
</feature>
<proteinExistence type="predicted"/>
<feature type="domain" description="Reverse transcriptase" evidence="1">
    <location>
        <begin position="1"/>
        <end position="66"/>
    </location>
</feature>
<dbReference type="FunFam" id="3.30.70.270:FF:000003">
    <property type="entry name" value="Transposon Ty3-G Gag-Pol polyprotein"/>
    <property type="match status" value="1"/>
</dbReference>
<gene>
    <name evidence="2" type="ORF">OTI717_LOCUS41607</name>
</gene>
<protein>
    <recommendedName>
        <fullName evidence="1">Reverse transcriptase domain-containing protein</fullName>
    </recommendedName>
</protein>
<dbReference type="Pfam" id="PF17919">
    <property type="entry name" value="RT_RNaseH_2"/>
    <property type="match status" value="1"/>
</dbReference>
<dbReference type="EMBL" id="CAJOAX010042689">
    <property type="protein sequence ID" value="CAF4286876.1"/>
    <property type="molecule type" value="Genomic_DNA"/>
</dbReference>
<dbReference type="Gene3D" id="3.30.70.270">
    <property type="match status" value="2"/>
</dbReference>
<feature type="non-terminal residue" evidence="2">
    <location>
        <position position="1"/>
    </location>
</feature>
<dbReference type="InterPro" id="IPR043128">
    <property type="entry name" value="Rev_trsase/Diguanyl_cyclase"/>
</dbReference>
<dbReference type="SUPFAM" id="SSF56672">
    <property type="entry name" value="DNA/RNA polymerases"/>
    <property type="match status" value="1"/>
</dbReference>